<keyword evidence="5" id="KW-1185">Reference proteome</keyword>
<dbReference type="GO" id="GO:0006508">
    <property type="term" value="P:proteolysis"/>
    <property type="evidence" value="ECO:0007669"/>
    <property type="project" value="InterPro"/>
</dbReference>
<dbReference type="PANTHER" id="PTHR42776:SF27">
    <property type="entry name" value="DIPEPTIDYL PEPTIDASE FAMILY MEMBER 6"/>
    <property type="match status" value="1"/>
</dbReference>
<protein>
    <recommendedName>
        <fullName evidence="3">Peptidase S9 prolyl oligopeptidase catalytic domain-containing protein</fullName>
    </recommendedName>
</protein>
<evidence type="ECO:0000256" key="1">
    <source>
        <dbReference type="ARBA" id="ARBA00022801"/>
    </source>
</evidence>
<dbReference type="Proteomes" id="UP000327013">
    <property type="component" value="Unassembled WGS sequence"/>
</dbReference>
<name>A0A5N6KZA0_9ROSI</name>
<dbReference type="Pfam" id="PF00326">
    <property type="entry name" value="Peptidase_S9"/>
    <property type="match status" value="2"/>
</dbReference>
<accession>A0A5N6KZA0</accession>
<evidence type="ECO:0000259" key="3">
    <source>
        <dbReference type="Pfam" id="PF00326"/>
    </source>
</evidence>
<dbReference type="Gene3D" id="2.120.10.30">
    <property type="entry name" value="TolB, C-terminal domain"/>
    <property type="match status" value="1"/>
</dbReference>
<reference evidence="4 5" key="1">
    <citation type="submission" date="2019-06" db="EMBL/GenBank/DDBJ databases">
        <title>A chromosomal-level reference genome of Carpinus fangiana (Coryloideae, Betulaceae).</title>
        <authorList>
            <person name="Yang X."/>
            <person name="Wang Z."/>
            <person name="Zhang L."/>
            <person name="Hao G."/>
            <person name="Liu J."/>
            <person name="Yang Y."/>
        </authorList>
    </citation>
    <scope>NUCLEOTIDE SEQUENCE [LARGE SCALE GENOMIC DNA]</scope>
    <source>
        <strain evidence="4">Cfa_2016G</strain>
        <tissue evidence="4">Leaf</tissue>
    </source>
</reference>
<dbReference type="InterPro" id="IPR011659">
    <property type="entry name" value="WD40"/>
</dbReference>
<dbReference type="OrthoDB" id="43744at2759"/>
<feature type="domain" description="Peptidase S9 prolyl oligopeptidase catalytic" evidence="3">
    <location>
        <begin position="563"/>
        <end position="693"/>
    </location>
</feature>
<comment type="caution">
    <text evidence="4">The sequence shown here is derived from an EMBL/GenBank/DDBJ whole genome shotgun (WGS) entry which is preliminary data.</text>
</comment>
<evidence type="ECO:0000313" key="4">
    <source>
        <dbReference type="EMBL" id="KAB8360913.1"/>
    </source>
</evidence>
<dbReference type="InterPro" id="IPR029058">
    <property type="entry name" value="AB_hydrolase_fold"/>
</dbReference>
<dbReference type="SUPFAM" id="SSF53474">
    <property type="entry name" value="alpha/beta-Hydrolases"/>
    <property type="match status" value="1"/>
</dbReference>
<keyword evidence="1" id="KW-0378">Hydrolase</keyword>
<dbReference type="GO" id="GO:0004252">
    <property type="term" value="F:serine-type endopeptidase activity"/>
    <property type="evidence" value="ECO:0007669"/>
    <property type="project" value="TreeGrafter"/>
</dbReference>
<dbReference type="Pfam" id="PF07676">
    <property type="entry name" value="PD40"/>
    <property type="match status" value="1"/>
</dbReference>
<gene>
    <name evidence="4" type="ORF">FH972_024646</name>
</gene>
<dbReference type="AlphaFoldDB" id="A0A5N6KZA0"/>
<organism evidence="4 5">
    <name type="scientific">Carpinus fangiana</name>
    <dbReference type="NCBI Taxonomy" id="176857"/>
    <lineage>
        <taxon>Eukaryota</taxon>
        <taxon>Viridiplantae</taxon>
        <taxon>Streptophyta</taxon>
        <taxon>Embryophyta</taxon>
        <taxon>Tracheophyta</taxon>
        <taxon>Spermatophyta</taxon>
        <taxon>Magnoliopsida</taxon>
        <taxon>eudicotyledons</taxon>
        <taxon>Gunneridae</taxon>
        <taxon>Pentapetalae</taxon>
        <taxon>rosids</taxon>
        <taxon>fabids</taxon>
        <taxon>Fagales</taxon>
        <taxon>Betulaceae</taxon>
        <taxon>Carpinus</taxon>
    </lineage>
</organism>
<dbReference type="InterPro" id="IPR011042">
    <property type="entry name" value="6-blade_b-propeller_TolB-like"/>
</dbReference>
<dbReference type="InterPro" id="IPR001375">
    <property type="entry name" value="Peptidase_S9_cat"/>
</dbReference>
<dbReference type="PANTHER" id="PTHR42776">
    <property type="entry name" value="SERINE PEPTIDASE S9 FAMILY MEMBER"/>
    <property type="match status" value="1"/>
</dbReference>
<dbReference type="SUPFAM" id="SSF82171">
    <property type="entry name" value="DPP6 N-terminal domain-like"/>
    <property type="match status" value="1"/>
</dbReference>
<dbReference type="Gene3D" id="3.40.50.1820">
    <property type="entry name" value="alpha/beta hydrolase"/>
    <property type="match status" value="1"/>
</dbReference>
<evidence type="ECO:0000256" key="2">
    <source>
        <dbReference type="ARBA" id="ARBA00022825"/>
    </source>
</evidence>
<sequence>MELSAPFIHRLVDLQRPGGVRISPTASHVVYHTSPLGRRGEHTKSTLWIAQVGAEHSARPLTSGLYNDRSPRWMPTGHSIVFISDRASPGKSCALYCLNLEGAADGEAYPLTPAENEKAIDRFEIEPRTGKFIAYISPDEDSAEKKRRNRDGDDAQVYGQDWEYNRLRLLHVSTGAVQHLYAESRHVSQLTWTYDSSGIVFLSRETPDPDEMRVRFSSILLSTRQMSHLCDFPGPVYGELCCDSSHLNFLAGKTPHSSCTSVKPYALPYMTGQWTRLDPPKLHGHDSVDYCVEDMVKASYGRVVKCAYNMETQLFFLGDSSVMPLMQRRSPISGFDFVIHNHLDSSLASVAGVAIIEGNTKHPNEVTAFCGTRDQYMRWGPSITLSNHGASIPERPFGSCFTFQTNLGPGADGPLGVLFTPKGVTFERVQKLPCVVLIHGGPYVRTPLSFDPNQKYWYPALANQGYAILSPDYSGSSGRGEVYAARARGSIGTRDYDDIIATVDEAVGKGWIDKDRLVVGGFSTGGFLSYLCATRNGRRQQPPVDRTMFKPEDVDEAVAGSFEDRSWVFKGAVCGAGVSDWDMLTMSTEAPTFDAELAGGAPWAMSKSDLSTRNASPIWEMSYARNEDVPPILILHGREDRRVPWTQALAYSRACRAKGIPCEFVTYPREGHTFKERAHLIDMCERVVRFVESRIG</sequence>
<evidence type="ECO:0000313" key="5">
    <source>
        <dbReference type="Proteomes" id="UP000327013"/>
    </source>
</evidence>
<keyword evidence="2" id="KW-0720">Serine protease</keyword>
<dbReference type="EMBL" id="VIBQ01000017">
    <property type="protein sequence ID" value="KAB8360913.1"/>
    <property type="molecule type" value="Genomic_DNA"/>
</dbReference>
<keyword evidence="2" id="KW-0645">Protease</keyword>
<proteinExistence type="predicted"/>
<feature type="domain" description="Peptidase S9 prolyl oligopeptidase catalytic" evidence="3">
    <location>
        <begin position="461"/>
        <end position="537"/>
    </location>
</feature>